<comment type="caution">
    <text evidence="8">The sequence shown here is derived from an EMBL/GenBank/DDBJ whole genome shotgun (WGS) entry which is preliminary data.</text>
</comment>
<keyword evidence="3 6" id="KW-0690">Ribosome biogenesis</keyword>
<dbReference type="PANTHER" id="PTHR21738">
    <property type="entry name" value="RIBOSOMAL RNA PROCESSING PROTEIN 36 HOMOLOG"/>
    <property type="match status" value="1"/>
</dbReference>
<dbReference type="OrthoDB" id="448446at2759"/>
<proteinExistence type="inferred from homology"/>
<keyword evidence="4 6" id="KW-0698">rRNA processing</keyword>
<name>A0A835S3I6_VANPL</name>
<evidence type="ECO:0000256" key="2">
    <source>
        <dbReference type="ARBA" id="ARBA00009418"/>
    </source>
</evidence>
<evidence type="ECO:0000256" key="3">
    <source>
        <dbReference type="ARBA" id="ARBA00022517"/>
    </source>
</evidence>
<reference evidence="8 9" key="1">
    <citation type="journal article" date="2020" name="Nat. Food">
        <title>A phased Vanilla planifolia genome enables genetic improvement of flavour and production.</title>
        <authorList>
            <person name="Hasing T."/>
            <person name="Tang H."/>
            <person name="Brym M."/>
            <person name="Khazi F."/>
            <person name="Huang T."/>
            <person name="Chambers A.H."/>
        </authorList>
    </citation>
    <scope>NUCLEOTIDE SEQUENCE [LARGE SCALE GENOMIC DNA]</scope>
    <source>
        <tissue evidence="8">Leaf</tissue>
    </source>
</reference>
<evidence type="ECO:0000256" key="6">
    <source>
        <dbReference type="RuleBase" id="RU368027"/>
    </source>
</evidence>
<evidence type="ECO:0000313" key="9">
    <source>
        <dbReference type="Proteomes" id="UP000639772"/>
    </source>
</evidence>
<evidence type="ECO:0000256" key="4">
    <source>
        <dbReference type="ARBA" id="ARBA00022552"/>
    </source>
</evidence>
<keyword evidence="5 6" id="KW-0539">Nucleus</keyword>
<feature type="region of interest" description="Disordered" evidence="7">
    <location>
        <begin position="226"/>
        <end position="251"/>
    </location>
</feature>
<dbReference type="Proteomes" id="UP000639772">
    <property type="component" value="Chromosome 1"/>
</dbReference>
<dbReference type="GO" id="GO:0005730">
    <property type="term" value="C:nucleolus"/>
    <property type="evidence" value="ECO:0007669"/>
    <property type="project" value="UniProtKB-SubCell"/>
</dbReference>
<evidence type="ECO:0000256" key="7">
    <source>
        <dbReference type="SAM" id="MobiDB-lite"/>
    </source>
</evidence>
<feature type="region of interest" description="Disordered" evidence="7">
    <location>
        <begin position="57"/>
        <end position="81"/>
    </location>
</feature>
<evidence type="ECO:0000256" key="5">
    <source>
        <dbReference type="ARBA" id="ARBA00023242"/>
    </source>
</evidence>
<dbReference type="InterPro" id="IPR009292">
    <property type="entry name" value="RRP36"/>
</dbReference>
<dbReference type="Pfam" id="PF06102">
    <property type="entry name" value="RRP36"/>
    <property type="match status" value="1"/>
</dbReference>
<evidence type="ECO:0000313" key="8">
    <source>
        <dbReference type="EMBL" id="KAG0503316.1"/>
    </source>
</evidence>
<evidence type="ECO:0000256" key="1">
    <source>
        <dbReference type="ARBA" id="ARBA00004604"/>
    </source>
</evidence>
<gene>
    <name evidence="8" type="ORF">HPP92_003388</name>
</gene>
<dbReference type="PANTHER" id="PTHR21738:SF0">
    <property type="entry name" value="RIBOSOMAL RNA PROCESSING PROTEIN 36 HOMOLOG"/>
    <property type="match status" value="1"/>
</dbReference>
<dbReference type="EMBL" id="JADCNM010000001">
    <property type="protein sequence ID" value="KAG0503316.1"/>
    <property type="molecule type" value="Genomic_DNA"/>
</dbReference>
<comment type="similarity">
    <text evidence="2 6">Belongs to the RRP36 family.</text>
</comment>
<dbReference type="GO" id="GO:0000462">
    <property type="term" value="P:maturation of SSU-rRNA from tricistronic rRNA transcript (SSU-rRNA, 5.8S rRNA, LSU-rRNA)"/>
    <property type="evidence" value="ECO:0007669"/>
    <property type="project" value="TreeGrafter"/>
</dbReference>
<keyword evidence="6" id="KW-0687">Ribonucleoprotein</keyword>
<comment type="subcellular location">
    <subcellularLocation>
        <location evidence="1 6">Nucleus</location>
        <location evidence="1 6">Nucleolus</location>
    </subcellularLocation>
</comment>
<accession>A0A835S3I6</accession>
<sequence>MEIEKFKRSTVPIKDRNITYLEKEEIASLQDQEELELERELADIPFEELLKAKANGSHAVHLKPAHKQQKHARANKNRPMEMSSKVRIGRYREVIQTPKRVGRDPRFESLCGKLDTMGFRKRYSFLYEVELPAEKEKLHEMMKASKDPKTIKELKDHISWIDKELKSASRKNIESDVLLEHMKKEREAAKQGKHPYYLKKSEIRERKLIKKYNELKAAGKLDSFIEKRRKKNASKDHRYLPYRRPTAGGQN</sequence>
<comment type="function">
    <text evidence="6">Component of the 90S pre-ribosome involved in the maturation of rRNAs. Required for early cleavages of the pre-RNAs in the 40S ribosomal subunit maturation pathway.</text>
</comment>
<feature type="compositionally biased region" description="Basic residues" evidence="7">
    <location>
        <begin position="60"/>
        <end position="76"/>
    </location>
</feature>
<protein>
    <recommendedName>
        <fullName evidence="6">rRNA biogenesis protein RRP36</fullName>
    </recommendedName>
</protein>
<dbReference type="GO" id="GO:0030686">
    <property type="term" value="C:90S preribosome"/>
    <property type="evidence" value="ECO:0007669"/>
    <property type="project" value="TreeGrafter"/>
</dbReference>
<comment type="subunit">
    <text evidence="6">Associates with 90S and pre-40S pre-ribosomal particles.</text>
</comment>
<organism evidence="8 9">
    <name type="scientific">Vanilla planifolia</name>
    <name type="common">Vanilla</name>
    <dbReference type="NCBI Taxonomy" id="51239"/>
    <lineage>
        <taxon>Eukaryota</taxon>
        <taxon>Viridiplantae</taxon>
        <taxon>Streptophyta</taxon>
        <taxon>Embryophyta</taxon>
        <taxon>Tracheophyta</taxon>
        <taxon>Spermatophyta</taxon>
        <taxon>Magnoliopsida</taxon>
        <taxon>Liliopsida</taxon>
        <taxon>Asparagales</taxon>
        <taxon>Orchidaceae</taxon>
        <taxon>Vanilloideae</taxon>
        <taxon>Vanilleae</taxon>
        <taxon>Vanilla</taxon>
    </lineage>
</organism>
<dbReference type="AlphaFoldDB" id="A0A835S3I6"/>